<reference evidence="2 3" key="1">
    <citation type="submission" date="2015-09" db="EMBL/GenBank/DDBJ databases">
        <title>Identification and resolution of microdiversity through metagenomic sequencing of parallel consortia.</title>
        <authorList>
            <person name="Nelson W.C."/>
            <person name="Romine M.F."/>
            <person name="Lindemann S.R."/>
        </authorList>
    </citation>
    <scope>NUCLEOTIDE SEQUENCE [LARGE SCALE GENOMIC DNA]</scope>
    <source>
        <strain evidence="2">Ana</strain>
    </source>
</reference>
<proteinExistence type="predicted"/>
<dbReference type="InterPro" id="IPR012902">
    <property type="entry name" value="N_methyl_site"/>
</dbReference>
<evidence type="ECO:0000313" key="3">
    <source>
        <dbReference type="Proteomes" id="UP000050465"/>
    </source>
</evidence>
<keyword evidence="1" id="KW-0812">Transmembrane</keyword>
<dbReference type="EMBL" id="LJZR01000004">
    <property type="protein sequence ID" value="KPQ36749.1"/>
    <property type="molecule type" value="Genomic_DNA"/>
</dbReference>
<dbReference type="AlphaFoldDB" id="A0A0P8BRW8"/>
<dbReference type="Proteomes" id="UP000050465">
    <property type="component" value="Unassembled WGS sequence"/>
</dbReference>
<keyword evidence="1" id="KW-1133">Transmembrane helix</keyword>
<dbReference type="SUPFAM" id="SSF54523">
    <property type="entry name" value="Pili subunits"/>
    <property type="match status" value="1"/>
</dbReference>
<dbReference type="NCBIfam" id="TIGR02532">
    <property type="entry name" value="IV_pilin_GFxxxE"/>
    <property type="match status" value="1"/>
</dbReference>
<evidence type="ECO:0000256" key="1">
    <source>
        <dbReference type="SAM" id="Phobius"/>
    </source>
</evidence>
<organism evidence="2 3">
    <name type="scientific">Phormidesmis priestleyi Ana</name>
    <dbReference type="NCBI Taxonomy" id="1666911"/>
    <lineage>
        <taxon>Bacteria</taxon>
        <taxon>Bacillati</taxon>
        <taxon>Cyanobacteriota</taxon>
        <taxon>Cyanophyceae</taxon>
        <taxon>Leptolyngbyales</taxon>
        <taxon>Leptolyngbyaceae</taxon>
        <taxon>Phormidesmis</taxon>
    </lineage>
</organism>
<comment type="caution">
    <text evidence="2">The sequence shown here is derived from an EMBL/GenBank/DDBJ whole genome shotgun (WGS) entry which is preliminary data.</text>
</comment>
<dbReference type="Gene3D" id="3.30.700.10">
    <property type="entry name" value="Glycoprotein, Type 4 Pilin"/>
    <property type="match status" value="1"/>
</dbReference>
<keyword evidence="1" id="KW-0472">Membrane</keyword>
<feature type="transmembrane region" description="Helical" evidence="1">
    <location>
        <begin position="33"/>
        <end position="54"/>
    </location>
</feature>
<dbReference type="PROSITE" id="PS00409">
    <property type="entry name" value="PROKAR_NTER_METHYL"/>
    <property type="match status" value="1"/>
</dbReference>
<gene>
    <name evidence="2" type="primary">hpsD</name>
    <name evidence="2" type="ORF">HLUCCA11_04485</name>
</gene>
<protein>
    <submittedName>
        <fullName evidence="2">Pseudopilin HpsD</fullName>
    </submittedName>
</protein>
<dbReference type="STRING" id="1666911.HLUCCA11_04485"/>
<evidence type="ECO:0000313" key="2">
    <source>
        <dbReference type="EMBL" id="KPQ36749.1"/>
    </source>
</evidence>
<dbReference type="InterPro" id="IPR045584">
    <property type="entry name" value="Pilin-like"/>
</dbReference>
<name>A0A0P8BRW8_9CYAN</name>
<sequence length="207" mass="22370">MQFFLCLNTKLNKKIRTLYGQSLNTEPTAGFTLLEFMVVVIMVGTLVAIAAPTWQSLLDRQRMNAARGDLMSVLKTAQDEAQSRQQKKQVTFLPATATTPLSVAVRNLDLQSSTTSFVNSPSTVTVLGNGEVGLNFTIVTSDSDPIVFNSKGEVEDVNIMPYVISIRNTQLPAPPAGQSPTQSCVIITTLLGGLKPANDDLCDSFMP</sequence>
<accession>A0A0P8BRW8</accession>